<protein>
    <submittedName>
        <fullName evidence="2">Uncharacterized protein</fullName>
    </submittedName>
</protein>
<evidence type="ECO:0000256" key="1">
    <source>
        <dbReference type="SAM" id="MobiDB-lite"/>
    </source>
</evidence>
<dbReference type="Proteomes" id="UP001218218">
    <property type="component" value="Unassembled WGS sequence"/>
</dbReference>
<dbReference type="EMBL" id="JARIHO010000066">
    <property type="protein sequence ID" value="KAJ7314562.1"/>
    <property type="molecule type" value="Genomic_DNA"/>
</dbReference>
<feature type="compositionally biased region" description="Basic and acidic residues" evidence="1">
    <location>
        <begin position="1"/>
        <end position="19"/>
    </location>
</feature>
<evidence type="ECO:0000313" key="2">
    <source>
        <dbReference type="EMBL" id="KAJ7314562.1"/>
    </source>
</evidence>
<reference evidence="2" key="1">
    <citation type="submission" date="2023-03" db="EMBL/GenBank/DDBJ databases">
        <title>Massive genome expansion in bonnet fungi (Mycena s.s.) driven by repeated elements and novel gene families across ecological guilds.</title>
        <authorList>
            <consortium name="Lawrence Berkeley National Laboratory"/>
            <person name="Harder C.B."/>
            <person name="Miyauchi S."/>
            <person name="Viragh M."/>
            <person name="Kuo A."/>
            <person name="Thoen E."/>
            <person name="Andreopoulos B."/>
            <person name="Lu D."/>
            <person name="Skrede I."/>
            <person name="Drula E."/>
            <person name="Henrissat B."/>
            <person name="Morin E."/>
            <person name="Kohler A."/>
            <person name="Barry K."/>
            <person name="LaButti K."/>
            <person name="Morin E."/>
            <person name="Salamov A."/>
            <person name="Lipzen A."/>
            <person name="Mereny Z."/>
            <person name="Hegedus B."/>
            <person name="Baldrian P."/>
            <person name="Stursova M."/>
            <person name="Weitz H."/>
            <person name="Taylor A."/>
            <person name="Grigoriev I.V."/>
            <person name="Nagy L.G."/>
            <person name="Martin F."/>
            <person name="Kauserud H."/>
        </authorList>
    </citation>
    <scope>NUCLEOTIDE SEQUENCE</scope>
    <source>
        <strain evidence="2">CBHHK002</strain>
    </source>
</reference>
<accession>A0AAD6ZB29</accession>
<comment type="caution">
    <text evidence="2">The sequence shown here is derived from an EMBL/GenBank/DDBJ whole genome shotgun (WGS) entry which is preliminary data.</text>
</comment>
<name>A0AAD6ZB29_9AGAR</name>
<feature type="region of interest" description="Disordered" evidence="1">
    <location>
        <begin position="1"/>
        <end position="122"/>
    </location>
</feature>
<sequence>MSYERWHDKMDMHLSKLGEGEATSVRQQFEGNQQRCVPKEPKNARENVFQEQESPEKAEEAASQKERAKDVYERAKTPSERKKMDEMVGAEEQETPEKAEQPGRKVGTLTSNGENNTEAERIKTCGISDTTVYSALSAWTQSWKDSMSAVGARRWKQRAASAFEPNPKPQWRNGILTMMETFTEN</sequence>
<organism evidence="2 3">
    <name type="scientific">Mycena albidolilacea</name>
    <dbReference type="NCBI Taxonomy" id="1033008"/>
    <lineage>
        <taxon>Eukaryota</taxon>
        <taxon>Fungi</taxon>
        <taxon>Dikarya</taxon>
        <taxon>Basidiomycota</taxon>
        <taxon>Agaricomycotina</taxon>
        <taxon>Agaricomycetes</taxon>
        <taxon>Agaricomycetidae</taxon>
        <taxon>Agaricales</taxon>
        <taxon>Marasmiineae</taxon>
        <taxon>Mycenaceae</taxon>
        <taxon>Mycena</taxon>
    </lineage>
</organism>
<evidence type="ECO:0000313" key="3">
    <source>
        <dbReference type="Proteomes" id="UP001218218"/>
    </source>
</evidence>
<gene>
    <name evidence="2" type="ORF">DFH08DRAFT_821220</name>
</gene>
<keyword evidence="3" id="KW-1185">Reference proteome</keyword>
<dbReference type="AlphaFoldDB" id="A0AAD6ZB29"/>
<proteinExistence type="predicted"/>
<feature type="compositionally biased region" description="Polar residues" evidence="1">
    <location>
        <begin position="24"/>
        <end position="35"/>
    </location>
</feature>
<feature type="compositionally biased region" description="Basic and acidic residues" evidence="1">
    <location>
        <begin position="54"/>
        <end position="86"/>
    </location>
</feature>